<evidence type="ECO:0000259" key="3">
    <source>
        <dbReference type="Pfam" id="PF13505"/>
    </source>
</evidence>
<dbReference type="Proteomes" id="UP000445000">
    <property type="component" value="Unassembled WGS sequence"/>
</dbReference>
<sequence>MKMNAKTLICAAALALPFAASAEQLSYRYVDIAHFPEAEIDADDVDVDGDGIQLRGSLPVYQNIFALAEFQSLDLDFDVDATRFMVGAGGHWALGPNLDIIARGGLVHVEVDAGRFDDDDTGLFAGVRLRSLVAPKIEVEGGVEHVAVDVAGIDGDTYLIGEGRYNFTQQFSAGVLITVGGDTSVFGAQGRFNF</sequence>
<comment type="caution">
    <text evidence="4">The sequence shown here is derived from an EMBL/GenBank/DDBJ whole genome shotgun (WGS) entry which is preliminary data.</text>
</comment>
<proteinExistence type="predicted"/>
<feature type="signal peptide" evidence="2">
    <location>
        <begin position="1"/>
        <end position="22"/>
    </location>
</feature>
<keyword evidence="1 2" id="KW-0732">Signal</keyword>
<feature type="domain" description="Outer membrane protein beta-barrel" evidence="3">
    <location>
        <begin position="9"/>
        <end position="175"/>
    </location>
</feature>
<gene>
    <name evidence="4" type="ORF">GCM10011487_16110</name>
</gene>
<dbReference type="EMBL" id="BLJN01000001">
    <property type="protein sequence ID" value="GFE79611.1"/>
    <property type="molecule type" value="Genomic_DNA"/>
</dbReference>
<feature type="chain" id="PRO_5032903371" description="Outer membrane protein beta-barrel domain-containing protein" evidence="2">
    <location>
        <begin position="23"/>
        <end position="194"/>
    </location>
</feature>
<evidence type="ECO:0000256" key="1">
    <source>
        <dbReference type="ARBA" id="ARBA00022729"/>
    </source>
</evidence>
<dbReference type="Pfam" id="PF13505">
    <property type="entry name" value="OMP_b-brl"/>
    <property type="match status" value="1"/>
</dbReference>
<organism evidence="4 5">
    <name type="scientific">Steroidobacter agaridevorans</name>
    <dbReference type="NCBI Taxonomy" id="2695856"/>
    <lineage>
        <taxon>Bacteria</taxon>
        <taxon>Pseudomonadati</taxon>
        <taxon>Pseudomonadota</taxon>
        <taxon>Gammaproteobacteria</taxon>
        <taxon>Steroidobacterales</taxon>
        <taxon>Steroidobacteraceae</taxon>
        <taxon>Steroidobacter</taxon>
    </lineage>
</organism>
<dbReference type="SUPFAM" id="SSF56925">
    <property type="entry name" value="OMPA-like"/>
    <property type="match status" value="1"/>
</dbReference>
<name>A0A829Y9L0_9GAMM</name>
<reference evidence="5" key="1">
    <citation type="submission" date="2020-01" db="EMBL/GenBank/DDBJ databases">
        <title>'Steroidobacter agaridevorans' sp. nov., agar-degrading bacteria isolated from rhizosphere soils.</title>
        <authorList>
            <person name="Ikenaga M."/>
            <person name="Kataoka M."/>
            <person name="Murouchi A."/>
            <person name="Katsuragi S."/>
            <person name="Sakai M."/>
        </authorList>
    </citation>
    <scope>NUCLEOTIDE SEQUENCE [LARGE SCALE GENOMIC DNA]</scope>
    <source>
        <strain evidence="5">YU21-B</strain>
    </source>
</reference>
<keyword evidence="5" id="KW-1185">Reference proteome</keyword>
<evidence type="ECO:0000313" key="5">
    <source>
        <dbReference type="Proteomes" id="UP000445000"/>
    </source>
</evidence>
<protein>
    <recommendedName>
        <fullName evidence="3">Outer membrane protein beta-barrel domain-containing protein</fullName>
    </recommendedName>
</protein>
<dbReference type="AlphaFoldDB" id="A0A829Y9L0"/>
<evidence type="ECO:0000256" key="2">
    <source>
        <dbReference type="SAM" id="SignalP"/>
    </source>
</evidence>
<evidence type="ECO:0000313" key="4">
    <source>
        <dbReference type="EMBL" id="GFE79611.1"/>
    </source>
</evidence>
<dbReference type="InterPro" id="IPR027385">
    <property type="entry name" value="Beta-barrel_OMP"/>
</dbReference>
<dbReference type="InterPro" id="IPR011250">
    <property type="entry name" value="OMP/PagP_B-barrel"/>
</dbReference>
<accession>A0A829Y9L0</accession>